<reference evidence="1 2" key="1">
    <citation type="journal article" date="2019" name="Commun. Biol.">
        <title>The bagworm genome reveals a unique fibroin gene that provides high tensile strength.</title>
        <authorList>
            <person name="Kono N."/>
            <person name="Nakamura H."/>
            <person name="Ohtoshi R."/>
            <person name="Tomita M."/>
            <person name="Numata K."/>
            <person name="Arakawa K."/>
        </authorList>
    </citation>
    <scope>NUCLEOTIDE SEQUENCE [LARGE SCALE GENOMIC DNA]</scope>
</reference>
<name>A0A4C1TVT8_EUMVA</name>
<organism evidence="1 2">
    <name type="scientific">Eumeta variegata</name>
    <name type="common">Bagworm moth</name>
    <name type="synonym">Eumeta japonica</name>
    <dbReference type="NCBI Taxonomy" id="151549"/>
    <lineage>
        <taxon>Eukaryota</taxon>
        <taxon>Metazoa</taxon>
        <taxon>Ecdysozoa</taxon>
        <taxon>Arthropoda</taxon>
        <taxon>Hexapoda</taxon>
        <taxon>Insecta</taxon>
        <taxon>Pterygota</taxon>
        <taxon>Neoptera</taxon>
        <taxon>Endopterygota</taxon>
        <taxon>Lepidoptera</taxon>
        <taxon>Glossata</taxon>
        <taxon>Ditrysia</taxon>
        <taxon>Tineoidea</taxon>
        <taxon>Psychidae</taxon>
        <taxon>Oiketicinae</taxon>
        <taxon>Eumeta</taxon>
    </lineage>
</organism>
<dbReference type="EMBL" id="BGZK01000092">
    <property type="protein sequence ID" value="GBP18028.1"/>
    <property type="molecule type" value="Genomic_DNA"/>
</dbReference>
<gene>
    <name evidence="1" type="ORF">EVAR_16974_1</name>
</gene>
<evidence type="ECO:0000313" key="1">
    <source>
        <dbReference type="EMBL" id="GBP18028.1"/>
    </source>
</evidence>
<evidence type="ECO:0000313" key="2">
    <source>
        <dbReference type="Proteomes" id="UP000299102"/>
    </source>
</evidence>
<dbReference type="Proteomes" id="UP000299102">
    <property type="component" value="Unassembled WGS sequence"/>
</dbReference>
<comment type="caution">
    <text evidence="1">The sequence shown here is derived from an EMBL/GenBank/DDBJ whole genome shotgun (WGS) entry which is preliminary data.</text>
</comment>
<accession>A0A4C1TVT8</accession>
<keyword evidence="2" id="KW-1185">Reference proteome</keyword>
<protein>
    <submittedName>
        <fullName evidence="1">Uncharacterized protein</fullName>
    </submittedName>
</protein>
<dbReference type="AlphaFoldDB" id="A0A4C1TVT8"/>
<sequence length="138" mass="15638">MVETKPSHKAYWGLAKALKTEETVPTPALRRSDNFIAFDDRKKSEWLADSIEQQCSENPPFDVENAHRVEEKPCDFKLFNFNAKLAAADGRCDRAVTVSRTGGLTWILRPGLSAKPDVSTNDRVLELTPFAEILFRER</sequence>
<dbReference type="OrthoDB" id="410155at2759"/>
<proteinExistence type="predicted"/>